<feature type="compositionally biased region" description="Basic and acidic residues" evidence="1">
    <location>
        <begin position="79"/>
        <end position="94"/>
    </location>
</feature>
<comment type="caution">
    <text evidence="2">The sequence shown here is derived from an EMBL/GenBank/DDBJ whole genome shotgun (WGS) entry which is preliminary data.</text>
</comment>
<organism evidence="2 3">
    <name type="scientific">Rhodanobacter panaciterrae</name>
    <dbReference type="NCBI Taxonomy" id="490572"/>
    <lineage>
        <taxon>Bacteria</taxon>
        <taxon>Pseudomonadati</taxon>
        <taxon>Pseudomonadota</taxon>
        <taxon>Gammaproteobacteria</taxon>
        <taxon>Lysobacterales</taxon>
        <taxon>Rhodanobacteraceae</taxon>
        <taxon>Rhodanobacter</taxon>
    </lineage>
</organism>
<dbReference type="Proteomes" id="UP000621898">
    <property type="component" value="Unassembled WGS sequence"/>
</dbReference>
<gene>
    <name evidence="2" type="ORF">GCM10008098_07150</name>
</gene>
<keyword evidence="3" id="KW-1185">Reference proteome</keyword>
<feature type="region of interest" description="Disordered" evidence="1">
    <location>
        <begin position="52"/>
        <end position="100"/>
    </location>
</feature>
<evidence type="ECO:0000313" key="3">
    <source>
        <dbReference type="Proteomes" id="UP000621898"/>
    </source>
</evidence>
<evidence type="ECO:0000313" key="2">
    <source>
        <dbReference type="EMBL" id="GGY17927.1"/>
    </source>
</evidence>
<name>A0ABQ2ZN21_9GAMM</name>
<dbReference type="EMBL" id="BMXT01000001">
    <property type="protein sequence ID" value="GGY17927.1"/>
    <property type="molecule type" value="Genomic_DNA"/>
</dbReference>
<protein>
    <submittedName>
        <fullName evidence="2">Uncharacterized protein</fullName>
    </submittedName>
</protein>
<reference evidence="3" key="1">
    <citation type="journal article" date="2019" name="Int. J. Syst. Evol. Microbiol.">
        <title>The Global Catalogue of Microorganisms (GCM) 10K type strain sequencing project: providing services to taxonomists for standard genome sequencing and annotation.</title>
        <authorList>
            <consortium name="The Broad Institute Genomics Platform"/>
            <consortium name="The Broad Institute Genome Sequencing Center for Infectious Disease"/>
            <person name="Wu L."/>
            <person name="Ma J."/>
        </authorList>
    </citation>
    <scope>NUCLEOTIDE SEQUENCE [LARGE SCALE GENOMIC DNA]</scope>
    <source>
        <strain evidence="3">KCTC 22232</strain>
    </source>
</reference>
<evidence type="ECO:0000256" key="1">
    <source>
        <dbReference type="SAM" id="MobiDB-lite"/>
    </source>
</evidence>
<proteinExistence type="predicted"/>
<accession>A0ABQ2ZN21</accession>
<sequence>MSDTIELLNAIGQDATLRHASADELAPILEQAKASEALKSAVAAGDSSLLFEELGHKPNHAPQITNAPGHEEEEEEEEHHDGDHKPHHPSEPDHHKPHKQ</sequence>